<dbReference type="PANTHER" id="PTHR42244">
    <property type="entry name" value="ANTITOXIN VAPB3-RELATED"/>
    <property type="match status" value="1"/>
</dbReference>
<evidence type="ECO:0000313" key="1">
    <source>
        <dbReference type="EMBL" id="AET33127.1"/>
    </source>
</evidence>
<organism evidence="1 2">
    <name type="scientific">Pyrobaculum ferrireducens</name>
    <dbReference type="NCBI Taxonomy" id="1104324"/>
    <lineage>
        <taxon>Archaea</taxon>
        <taxon>Thermoproteota</taxon>
        <taxon>Thermoprotei</taxon>
        <taxon>Thermoproteales</taxon>
        <taxon>Thermoproteaceae</taxon>
        <taxon>Pyrobaculum</taxon>
    </lineage>
</organism>
<dbReference type="Proteomes" id="UP000005867">
    <property type="component" value="Chromosome"/>
</dbReference>
<evidence type="ECO:0008006" key="3">
    <source>
        <dbReference type="Google" id="ProtNLM"/>
    </source>
</evidence>
<dbReference type="KEGG" id="pyr:P186_1715"/>
<dbReference type="AlphaFoldDB" id="G7VGM7"/>
<gene>
    <name evidence="1" type="ORF">P186_1715</name>
</gene>
<name>G7VGM7_9CREN</name>
<sequence>MQVVLSIRIPKELKERMERYKIDWKRVITEAIEEKLRQLEAEEALRELDKLNEGIPPAPAPSWRLIREDRDSN</sequence>
<keyword evidence="2" id="KW-1185">Reference proteome</keyword>
<dbReference type="GeneID" id="11596212"/>
<dbReference type="OrthoDB" id="378132at2157"/>
<reference evidence="1 2" key="1">
    <citation type="journal article" date="2012" name="J. Bacteriol.">
        <title>Complete genome sequence of strain 1860, a crenarchaeon of the genus pyrobaculum able to grow with various electron acceptors.</title>
        <authorList>
            <person name="Mardanov A.V."/>
            <person name="Gumerov V.M."/>
            <person name="Slobodkina G.B."/>
            <person name="Beletsky A.V."/>
            <person name="Bonch-Osmolovskaya E.A."/>
            <person name="Ravin N.V."/>
            <person name="Skryabin K.G."/>
        </authorList>
    </citation>
    <scope>NUCLEOTIDE SEQUENCE [LARGE SCALE GENOMIC DNA]</scope>
    <source>
        <strain evidence="1 2">1860</strain>
    </source>
</reference>
<proteinExistence type="predicted"/>
<dbReference type="EMBL" id="CP003098">
    <property type="protein sequence ID" value="AET33127.1"/>
    <property type="molecule type" value="Genomic_DNA"/>
</dbReference>
<accession>G7VGM7</accession>
<dbReference type="PANTHER" id="PTHR42244:SF2">
    <property type="entry name" value="ANTITOXIN VAPB3-RELATED"/>
    <property type="match status" value="1"/>
</dbReference>
<evidence type="ECO:0000313" key="2">
    <source>
        <dbReference type="Proteomes" id="UP000005867"/>
    </source>
</evidence>
<dbReference type="BioCyc" id="PSP1104324:GJSN-1682-MONOMER"/>
<dbReference type="RefSeq" id="WP_014288953.1">
    <property type="nucleotide sequence ID" value="NC_016645.1"/>
</dbReference>
<dbReference type="eggNOG" id="arCOG02217">
    <property type="taxonomic scope" value="Archaea"/>
</dbReference>
<dbReference type="HOGENOM" id="CLU_175270_0_0_2"/>
<dbReference type="InterPro" id="IPR039709">
    <property type="entry name" value="VapB3-like"/>
</dbReference>
<protein>
    <recommendedName>
        <fullName evidence="3">VapB-type antitoxin</fullName>
    </recommendedName>
</protein>
<dbReference type="STRING" id="1104324.P186_1715"/>